<evidence type="ECO:0000313" key="2">
    <source>
        <dbReference type="EMBL" id="AEI50402.1"/>
    </source>
</evidence>
<dbReference type="Gene3D" id="1.10.3670.10">
    <property type="entry name" value="Putative xylanase like domain"/>
    <property type="match status" value="1"/>
</dbReference>
<dbReference type="Proteomes" id="UP000000493">
    <property type="component" value="Chromosome"/>
</dbReference>
<dbReference type="Gene3D" id="2.30.260.10">
    <property type="entry name" value="putative xylanase like domain"/>
    <property type="match status" value="1"/>
</dbReference>
<gene>
    <name evidence="2" type="ordered locus">Runsl_4053</name>
</gene>
<feature type="signal peptide" evidence="1">
    <location>
        <begin position="1"/>
        <end position="21"/>
    </location>
</feature>
<evidence type="ECO:0000313" key="3">
    <source>
        <dbReference type="Proteomes" id="UP000000493"/>
    </source>
</evidence>
<dbReference type="Pfam" id="PF07313">
    <property type="entry name" value="AmiA-like"/>
    <property type="match status" value="1"/>
</dbReference>
<accession>A0A7U3ZNG4</accession>
<evidence type="ECO:0008006" key="4">
    <source>
        <dbReference type="Google" id="ProtNLM"/>
    </source>
</evidence>
<dbReference type="KEGG" id="rsi:Runsl_4053"/>
<organism evidence="2 3">
    <name type="scientific">Runella slithyformis (strain ATCC 29530 / DSM 19594 / LMG 11500 / NCIMB 11436 / LSU 4)</name>
    <dbReference type="NCBI Taxonomy" id="761193"/>
    <lineage>
        <taxon>Bacteria</taxon>
        <taxon>Pseudomonadati</taxon>
        <taxon>Bacteroidota</taxon>
        <taxon>Cytophagia</taxon>
        <taxon>Cytophagales</taxon>
        <taxon>Spirosomataceae</taxon>
        <taxon>Runella</taxon>
    </lineage>
</organism>
<dbReference type="InterPro" id="IPR010846">
    <property type="entry name" value="AmiA-like"/>
</dbReference>
<dbReference type="InterPro" id="IPR038765">
    <property type="entry name" value="Papain-like_cys_pep_sf"/>
</dbReference>
<dbReference type="RefSeq" id="WP_013929700.1">
    <property type="nucleotide sequence ID" value="NC_015703.1"/>
</dbReference>
<proteinExistence type="predicted"/>
<dbReference type="SUPFAM" id="SSF54001">
    <property type="entry name" value="Cysteine proteinases"/>
    <property type="match status" value="1"/>
</dbReference>
<keyword evidence="1" id="KW-0732">Signal</keyword>
<dbReference type="AlphaFoldDB" id="A0A7U3ZNG4"/>
<sequence>MRKNAVLALLFWSLWANPSVAQNESVFAEKMRLPSQSTAAATALSIAESFLGSPYVAHTLEQRPEVLVCNLQTFDCYTFVESVLALTLTYRASKTYAAYRDFLQKLRYRNGVPDGYGSRLHYFLEWKHQAVAKGWLTDLSASLGGVKIQPAIHFMTSHQNLYPALTDTQVVAEIYRAEKRLSETPWYFIPKNKVAALESQLQNGDIIGITSGIGGLDFNHEGFVVRRGTRAYLLHASSDLKKVTLSAEPLADYLAKIKKHSGIVVLRINNP</sequence>
<reference evidence="2 3" key="2">
    <citation type="journal article" date="2012" name="Stand. Genomic Sci.">
        <title>Complete genome sequence of the aquatic bacterium Runella slithyformis type strain (LSU 4(T)).</title>
        <authorList>
            <person name="Copeland A."/>
            <person name="Zhang X."/>
            <person name="Misra M."/>
            <person name="Lapidus A."/>
            <person name="Nolan M."/>
            <person name="Lucas S."/>
            <person name="Deshpande S."/>
            <person name="Cheng J.F."/>
            <person name="Tapia R."/>
            <person name="Goodwin L.A."/>
            <person name="Pitluck S."/>
            <person name="Liolios K."/>
            <person name="Pagani I."/>
            <person name="Ivanova N."/>
            <person name="Mikhailova N."/>
            <person name="Pati A."/>
            <person name="Chen A."/>
            <person name="Palaniappan K."/>
            <person name="Land M."/>
            <person name="Hauser L."/>
            <person name="Pan C."/>
            <person name="Jeffries C.D."/>
            <person name="Detter J.C."/>
            <person name="Brambilla E.M."/>
            <person name="Rohde M."/>
            <person name="Djao O.D."/>
            <person name="Goker M."/>
            <person name="Sikorski J."/>
            <person name="Tindall B.J."/>
            <person name="Woyke T."/>
            <person name="Bristow J."/>
            <person name="Eisen J.A."/>
            <person name="Markowitz V."/>
            <person name="Hugenholtz P."/>
            <person name="Kyrpides N.C."/>
            <person name="Klenk H.P."/>
            <person name="Mavromatis K."/>
        </authorList>
    </citation>
    <scope>NUCLEOTIDE SEQUENCE [LARGE SCALE GENOMIC DNA]</scope>
    <source>
        <strain evidence="3">ATCC 29530 / DSM 19594 / LMG 11500 / NCIMB 11436 / LSU 4</strain>
    </source>
</reference>
<evidence type="ECO:0000256" key="1">
    <source>
        <dbReference type="SAM" id="SignalP"/>
    </source>
</evidence>
<name>A0A7U3ZNG4_RUNSL</name>
<dbReference type="EMBL" id="CP002859">
    <property type="protein sequence ID" value="AEI50402.1"/>
    <property type="molecule type" value="Genomic_DNA"/>
</dbReference>
<keyword evidence="3" id="KW-1185">Reference proteome</keyword>
<reference evidence="3" key="1">
    <citation type="submission" date="2011-06" db="EMBL/GenBank/DDBJ databases">
        <title>The complete genome of chromosome of Runella slithyformis DSM 19594.</title>
        <authorList>
            <consortium name="US DOE Joint Genome Institute (JGI-PGF)"/>
            <person name="Lucas S."/>
            <person name="Han J."/>
            <person name="Lapidus A."/>
            <person name="Bruce D."/>
            <person name="Goodwin L."/>
            <person name="Pitluck S."/>
            <person name="Peters L."/>
            <person name="Kyrpides N."/>
            <person name="Mavromatis K."/>
            <person name="Ivanova N."/>
            <person name="Ovchinnikova G."/>
            <person name="Zhang X."/>
            <person name="Misra M."/>
            <person name="Detter J.C."/>
            <person name="Tapia R."/>
            <person name="Han C."/>
            <person name="Land M."/>
            <person name="Hauser L."/>
            <person name="Markowitz V."/>
            <person name="Cheng J.-F."/>
            <person name="Hugenholtz P."/>
            <person name="Woyke T."/>
            <person name="Wu D."/>
            <person name="Tindall B."/>
            <person name="Faehrich R."/>
            <person name="Brambilla E."/>
            <person name="Klenk H.-P."/>
            <person name="Eisen J.A."/>
        </authorList>
    </citation>
    <scope>NUCLEOTIDE SEQUENCE [LARGE SCALE GENOMIC DNA]</scope>
    <source>
        <strain evidence="3">ATCC 29530 / DSM 19594 / LMG 11500 / NCIMB 11436 / LSU 4</strain>
    </source>
</reference>
<feature type="chain" id="PRO_5030767839" description="DUF1460 domain-containing protein" evidence="1">
    <location>
        <begin position="22"/>
        <end position="271"/>
    </location>
</feature>
<protein>
    <recommendedName>
        <fullName evidence="4">DUF1460 domain-containing protein</fullName>
    </recommendedName>
</protein>